<comment type="caution">
    <text evidence="2">The sequence shown here is derived from an EMBL/GenBank/DDBJ whole genome shotgun (WGS) entry which is preliminary data.</text>
</comment>
<dbReference type="Pfam" id="PF05168">
    <property type="entry name" value="HEPN"/>
    <property type="match status" value="1"/>
</dbReference>
<dbReference type="AlphaFoldDB" id="A0A4R7FJ94"/>
<dbReference type="Proteomes" id="UP000295344">
    <property type="component" value="Unassembled WGS sequence"/>
</dbReference>
<keyword evidence="3" id="KW-1185">Reference proteome</keyword>
<dbReference type="InterPro" id="IPR007842">
    <property type="entry name" value="HEPN_dom"/>
</dbReference>
<dbReference type="Gene3D" id="1.20.120.330">
    <property type="entry name" value="Nucleotidyltransferases domain 2"/>
    <property type="match status" value="1"/>
</dbReference>
<organism evidence="2 3">
    <name type="scientific">Amnibacterium kyonggiense</name>
    <dbReference type="NCBI Taxonomy" id="595671"/>
    <lineage>
        <taxon>Bacteria</taxon>
        <taxon>Bacillati</taxon>
        <taxon>Actinomycetota</taxon>
        <taxon>Actinomycetes</taxon>
        <taxon>Micrococcales</taxon>
        <taxon>Microbacteriaceae</taxon>
        <taxon>Amnibacterium</taxon>
    </lineage>
</organism>
<dbReference type="EMBL" id="SOAM01000003">
    <property type="protein sequence ID" value="TDS75916.1"/>
    <property type="molecule type" value="Genomic_DNA"/>
</dbReference>
<dbReference type="RefSeq" id="WP_133767147.1">
    <property type="nucleotide sequence ID" value="NZ_BAAARP010000001.1"/>
</dbReference>
<accession>A0A4R7FJ94</accession>
<dbReference type="OrthoDB" id="9810112at2"/>
<feature type="domain" description="HEPN" evidence="1">
    <location>
        <begin position="58"/>
        <end position="142"/>
    </location>
</feature>
<proteinExistence type="predicted"/>
<reference evidence="2 3" key="1">
    <citation type="submission" date="2019-03" db="EMBL/GenBank/DDBJ databases">
        <title>Genomic Encyclopedia of Archaeal and Bacterial Type Strains, Phase II (KMG-II): from individual species to whole genera.</title>
        <authorList>
            <person name="Goeker M."/>
        </authorList>
    </citation>
    <scope>NUCLEOTIDE SEQUENCE [LARGE SCALE GENOMIC DNA]</scope>
    <source>
        <strain evidence="2 3">DSM 24782</strain>
    </source>
</reference>
<evidence type="ECO:0000313" key="3">
    <source>
        <dbReference type="Proteomes" id="UP000295344"/>
    </source>
</evidence>
<evidence type="ECO:0000259" key="1">
    <source>
        <dbReference type="Pfam" id="PF05168"/>
    </source>
</evidence>
<name>A0A4R7FJ94_9MICO</name>
<protein>
    <submittedName>
        <fullName evidence="2">HEPN domain-containing protein</fullName>
    </submittedName>
</protein>
<sequence>MDLSFTWKEWDEGAVGPEAVAAQAEAFLRAGDLCLQDRDNGERSVPMVIPAVVNWCLSIELYLKALIFNDGRRAGQIHRLDRLFELLAAADREAIEQAWTPLVATLSLPGLLREVGGYFVDVRYDYEVAERAYSEGAIRLALTAITAAVKETIWRDGPLP</sequence>
<evidence type="ECO:0000313" key="2">
    <source>
        <dbReference type="EMBL" id="TDS75916.1"/>
    </source>
</evidence>
<gene>
    <name evidence="2" type="ORF">CLV52_3027</name>
</gene>